<dbReference type="PANTHER" id="PTHR43649:SF17">
    <property type="entry name" value="ABC TRANSPORTER SOLUTE BINDING PROTEIN-SUGAR TRANSPORT"/>
    <property type="match status" value="1"/>
</dbReference>
<name>A0A4S4BI67_9BACL</name>
<dbReference type="Pfam" id="PF12010">
    <property type="entry name" value="DUF3502"/>
    <property type="match status" value="1"/>
</dbReference>
<dbReference type="AlphaFoldDB" id="A0A4S4BI67"/>
<dbReference type="SUPFAM" id="SSF53850">
    <property type="entry name" value="Periplasmic binding protein-like II"/>
    <property type="match status" value="1"/>
</dbReference>
<evidence type="ECO:0000313" key="5">
    <source>
        <dbReference type="Proteomes" id="UP000310636"/>
    </source>
</evidence>
<feature type="region of interest" description="Disordered" evidence="1">
    <location>
        <begin position="36"/>
        <end position="58"/>
    </location>
</feature>
<gene>
    <name evidence="4" type="ORF">E6C55_25675</name>
</gene>
<feature type="compositionally biased region" description="Low complexity" evidence="1">
    <location>
        <begin position="40"/>
        <end position="58"/>
    </location>
</feature>
<accession>A0A4S4BI67</accession>
<feature type="chain" id="PRO_5039588617" evidence="2">
    <location>
        <begin position="32"/>
        <end position="572"/>
    </location>
</feature>
<dbReference type="Proteomes" id="UP000310636">
    <property type="component" value="Unassembled WGS sequence"/>
</dbReference>
<reference evidence="4 5" key="1">
    <citation type="submission" date="2019-04" db="EMBL/GenBank/DDBJ databases">
        <title>Cohnella sp. nov. isolated from preserved vegetables.</title>
        <authorList>
            <person name="Lin S.-Y."/>
            <person name="Hung M.-H."/>
            <person name="Young C.-C."/>
        </authorList>
    </citation>
    <scope>NUCLEOTIDE SEQUENCE [LARGE SCALE GENOMIC DNA]</scope>
    <source>
        <strain evidence="4 5">CC-MHH1044</strain>
    </source>
</reference>
<dbReference type="PANTHER" id="PTHR43649">
    <property type="entry name" value="ARABINOSE-BINDING PROTEIN-RELATED"/>
    <property type="match status" value="1"/>
</dbReference>
<feature type="signal peptide" evidence="2">
    <location>
        <begin position="1"/>
        <end position="31"/>
    </location>
</feature>
<dbReference type="Gene3D" id="3.40.190.10">
    <property type="entry name" value="Periplasmic binding protein-like II"/>
    <property type="match status" value="1"/>
</dbReference>
<comment type="caution">
    <text evidence="4">The sequence shown here is derived from an EMBL/GenBank/DDBJ whole genome shotgun (WGS) entry which is preliminary data.</text>
</comment>
<evidence type="ECO:0000259" key="3">
    <source>
        <dbReference type="Pfam" id="PF12010"/>
    </source>
</evidence>
<sequence>MEGSIRKTRNAAICLIASAALLAGCAGGNNAGNNTGGGAANSESPSAAATTAANSPANKPDPVTLDFYLFSTNGGEPNNLQAVMDEFYKQTEDSLNIKINWHWTNAADIGNTVNLKLTAGEKVDGFFTAGWLAGLPTNQAVSKGLVRNLDAYFDNDQYPGLKKAFDAEYLNNNKFQDGNGEYHTYAVPFTTAFTGGDTIYYRKDLAKKYGIGTDGALNDEHELEQYYDAILQNEKGMVPLSFNGAVGDVVTTYIEYIYRPLSDKHNYSGSNGMVIRADGTPYVAKTWIAELDPDYMKEMPAEYQELDPLWKIKKAREWYTKGYLEKDLLSQKSAEDQFKAGKAASYIRGIDTYTDIVQQVASSLPDAELGTFIVDRGLREGVAKQMKSTFQAWNFLAIPTSSKYADRVMQFLDWIYSDTSHHDLIQYGLEGQDWVAEGADKYSVPGGKDLSTLYNFPGFELTWNPNYIRMLSTTPDEVVEVMKKLGDSSFLYKDPGAGFSFNVDSVKAEQAKLNDVGTLQRPLLDGMIDESDMMASIESIQKKSDAAGAQKVRDEMQKQFEAFLQEHPYENQ</sequence>
<dbReference type="OrthoDB" id="4349943at2"/>
<evidence type="ECO:0000313" key="4">
    <source>
        <dbReference type="EMBL" id="THF74293.1"/>
    </source>
</evidence>
<dbReference type="EMBL" id="SSOB01000042">
    <property type="protein sequence ID" value="THF74293.1"/>
    <property type="molecule type" value="Genomic_DNA"/>
</dbReference>
<feature type="domain" description="DUF3502" evidence="3">
    <location>
        <begin position="496"/>
        <end position="564"/>
    </location>
</feature>
<evidence type="ECO:0000256" key="2">
    <source>
        <dbReference type="SAM" id="SignalP"/>
    </source>
</evidence>
<dbReference type="InterPro" id="IPR022627">
    <property type="entry name" value="DUF3502"/>
</dbReference>
<dbReference type="InterPro" id="IPR050490">
    <property type="entry name" value="Bact_solute-bd_prot1"/>
</dbReference>
<keyword evidence="2" id="KW-0732">Signal</keyword>
<evidence type="ECO:0000256" key="1">
    <source>
        <dbReference type="SAM" id="MobiDB-lite"/>
    </source>
</evidence>
<protein>
    <submittedName>
        <fullName evidence="4">DUF3502 domain-containing protein</fullName>
    </submittedName>
</protein>
<dbReference type="PROSITE" id="PS51257">
    <property type="entry name" value="PROKAR_LIPOPROTEIN"/>
    <property type="match status" value="1"/>
</dbReference>
<dbReference type="RefSeq" id="WP_136372694.1">
    <property type="nucleotide sequence ID" value="NZ_SSOB01000042.1"/>
</dbReference>
<organism evidence="4 5">
    <name type="scientific">Cohnella fermenti</name>
    <dbReference type="NCBI Taxonomy" id="2565925"/>
    <lineage>
        <taxon>Bacteria</taxon>
        <taxon>Bacillati</taxon>
        <taxon>Bacillota</taxon>
        <taxon>Bacilli</taxon>
        <taxon>Bacillales</taxon>
        <taxon>Paenibacillaceae</taxon>
        <taxon>Cohnella</taxon>
    </lineage>
</organism>
<proteinExistence type="predicted"/>
<keyword evidence="5" id="KW-1185">Reference proteome</keyword>